<dbReference type="NCBIfam" id="NF001611">
    <property type="entry name" value="PRK00400.1-3"/>
    <property type="match status" value="1"/>
</dbReference>
<dbReference type="GO" id="GO:0005737">
    <property type="term" value="C:cytoplasm"/>
    <property type="evidence" value="ECO:0007669"/>
    <property type="project" value="UniProtKB-SubCell"/>
</dbReference>
<comment type="pathway">
    <text evidence="3">Amino-acid biosynthesis; L-histidine biosynthesis; L-histidine from 5-phospho-alpha-D-ribose 1-diphosphate: step 2/9.</text>
</comment>
<dbReference type="PANTHER" id="PTHR42945">
    <property type="entry name" value="HISTIDINE BIOSYNTHESIS BIFUNCTIONAL PROTEIN"/>
    <property type="match status" value="1"/>
</dbReference>
<sequence length="112" mass="13268">MKKDIISKISKVLEERKKLPKTNSYTKHLYERGVDEILKKVEEETLELIKATKDMSKYRERKIVHEVADLWFHTMVLLSNENINPLKVLKELESRFGISGIVEKNSRKKKKK</sequence>
<accession>A0A381WCF2</accession>
<dbReference type="GO" id="GO:0000105">
    <property type="term" value="P:L-histidine biosynthetic process"/>
    <property type="evidence" value="ECO:0007669"/>
    <property type="project" value="UniProtKB-UniPathway"/>
</dbReference>
<dbReference type="GO" id="GO:0004636">
    <property type="term" value="F:phosphoribosyl-ATP diphosphatase activity"/>
    <property type="evidence" value="ECO:0007669"/>
    <property type="project" value="UniProtKB-EC"/>
</dbReference>
<reference evidence="11" key="1">
    <citation type="submission" date="2018-05" db="EMBL/GenBank/DDBJ databases">
        <authorList>
            <person name="Lanie J.A."/>
            <person name="Ng W.-L."/>
            <person name="Kazmierczak K.M."/>
            <person name="Andrzejewski T.M."/>
            <person name="Davidsen T.M."/>
            <person name="Wayne K.J."/>
            <person name="Tettelin H."/>
            <person name="Glass J.I."/>
            <person name="Rusch D."/>
            <person name="Podicherti R."/>
            <person name="Tsui H.-C.T."/>
            <person name="Winkler M.E."/>
        </authorList>
    </citation>
    <scope>NUCLEOTIDE SEQUENCE</scope>
</reference>
<keyword evidence="8" id="KW-0378">Hydrolase</keyword>
<evidence type="ECO:0000256" key="9">
    <source>
        <dbReference type="ARBA" id="ARBA00022840"/>
    </source>
</evidence>
<dbReference type="SUPFAM" id="SSF101386">
    <property type="entry name" value="all-alpha NTP pyrophosphatases"/>
    <property type="match status" value="1"/>
</dbReference>
<evidence type="ECO:0000256" key="5">
    <source>
        <dbReference type="ARBA" id="ARBA00022490"/>
    </source>
</evidence>
<proteinExistence type="inferred from homology"/>
<dbReference type="UniPathway" id="UPA00031">
    <property type="reaction ID" value="UER00007"/>
</dbReference>
<keyword evidence="6" id="KW-0028">Amino-acid biosynthesis</keyword>
<dbReference type="InterPro" id="IPR008179">
    <property type="entry name" value="HisE"/>
</dbReference>
<evidence type="ECO:0000256" key="7">
    <source>
        <dbReference type="ARBA" id="ARBA00022741"/>
    </source>
</evidence>
<dbReference type="NCBIfam" id="TIGR03188">
    <property type="entry name" value="histidine_hisI"/>
    <property type="match status" value="1"/>
</dbReference>
<dbReference type="Gene3D" id="1.10.287.1080">
    <property type="entry name" value="MazG-like"/>
    <property type="match status" value="1"/>
</dbReference>
<dbReference type="EMBL" id="UINC01011221">
    <property type="protein sequence ID" value="SVA49623.1"/>
    <property type="molecule type" value="Genomic_DNA"/>
</dbReference>
<evidence type="ECO:0000256" key="4">
    <source>
        <dbReference type="ARBA" id="ARBA00012414"/>
    </source>
</evidence>
<dbReference type="CDD" id="cd11534">
    <property type="entry name" value="NTP-PPase_HisIE_like"/>
    <property type="match status" value="1"/>
</dbReference>
<evidence type="ECO:0000313" key="11">
    <source>
        <dbReference type="EMBL" id="SVA49623.1"/>
    </source>
</evidence>
<evidence type="ECO:0000256" key="1">
    <source>
        <dbReference type="ARBA" id="ARBA00001460"/>
    </source>
</evidence>
<keyword evidence="5" id="KW-0963">Cytoplasm</keyword>
<protein>
    <recommendedName>
        <fullName evidence="4">phosphoribosyl-ATP diphosphatase</fullName>
        <ecNumber evidence="4">3.6.1.31</ecNumber>
    </recommendedName>
</protein>
<evidence type="ECO:0000256" key="8">
    <source>
        <dbReference type="ARBA" id="ARBA00022801"/>
    </source>
</evidence>
<comment type="catalytic activity">
    <reaction evidence="1">
        <text>1-(5-phospho-beta-D-ribosyl)-ATP + H2O = 1-(5-phospho-beta-D-ribosyl)-5'-AMP + diphosphate + H(+)</text>
        <dbReference type="Rhea" id="RHEA:22828"/>
        <dbReference type="ChEBI" id="CHEBI:15377"/>
        <dbReference type="ChEBI" id="CHEBI:15378"/>
        <dbReference type="ChEBI" id="CHEBI:33019"/>
        <dbReference type="ChEBI" id="CHEBI:59457"/>
        <dbReference type="ChEBI" id="CHEBI:73183"/>
        <dbReference type="EC" id="3.6.1.31"/>
    </reaction>
</comment>
<dbReference type="GO" id="GO:0005524">
    <property type="term" value="F:ATP binding"/>
    <property type="evidence" value="ECO:0007669"/>
    <property type="project" value="UniProtKB-KW"/>
</dbReference>
<evidence type="ECO:0000256" key="2">
    <source>
        <dbReference type="ARBA" id="ARBA00004496"/>
    </source>
</evidence>
<keyword evidence="7" id="KW-0547">Nucleotide-binding</keyword>
<dbReference type="EC" id="3.6.1.31" evidence="4"/>
<organism evidence="11">
    <name type="scientific">marine metagenome</name>
    <dbReference type="NCBI Taxonomy" id="408172"/>
    <lineage>
        <taxon>unclassified sequences</taxon>
        <taxon>metagenomes</taxon>
        <taxon>ecological metagenomes</taxon>
    </lineage>
</organism>
<keyword evidence="10" id="KW-0368">Histidine biosynthesis</keyword>
<evidence type="ECO:0000256" key="3">
    <source>
        <dbReference type="ARBA" id="ARBA00005204"/>
    </source>
</evidence>
<gene>
    <name evidence="11" type="ORF">METZ01_LOCUS102477</name>
</gene>
<evidence type="ECO:0000256" key="6">
    <source>
        <dbReference type="ARBA" id="ARBA00022605"/>
    </source>
</evidence>
<dbReference type="InterPro" id="IPR021130">
    <property type="entry name" value="PRib-ATP_PPHydrolase-like"/>
</dbReference>
<keyword evidence="9" id="KW-0067">ATP-binding</keyword>
<dbReference type="AlphaFoldDB" id="A0A381WCF2"/>
<comment type="subcellular location">
    <subcellularLocation>
        <location evidence="2">Cytoplasm</location>
    </subcellularLocation>
</comment>
<evidence type="ECO:0000256" key="10">
    <source>
        <dbReference type="ARBA" id="ARBA00023102"/>
    </source>
</evidence>
<name>A0A381WCF2_9ZZZZ</name>
<dbReference type="HAMAP" id="MF_01020">
    <property type="entry name" value="HisE"/>
    <property type="match status" value="1"/>
</dbReference>
<dbReference type="Pfam" id="PF01503">
    <property type="entry name" value="PRA-PH"/>
    <property type="match status" value="1"/>
</dbReference>
<dbReference type="PANTHER" id="PTHR42945:SF9">
    <property type="entry name" value="HISTIDINE BIOSYNTHESIS BIFUNCTIONAL PROTEIN HISIE"/>
    <property type="match status" value="1"/>
</dbReference>